<dbReference type="Gene3D" id="3.90.640.10">
    <property type="entry name" value="Actin, Chain A, domain 4"/>
    <property type="match status" value="1"/>
</dbReference>
<gene>
    <name evidence="1" type="ORF">JMJ35_006606</name>
</gene>
<dbReference type="SUPFAM" id="SSF53067">
    <property type="entry name" value="Actin-like ATPase domain"/>
    <property type="match status" value="2"/>
</dbReference>
<proteinExistence type="predicted"/>
<comment type="caution">
    <text evidence="1">The sequence shown here is derived from an EMBL/GenBank/DDBJ whole genome shotgun (WGS) entry which is preliminary data.</text>
</comment>
<dbReference type="Proteomes" id="UP001166286">
    <property type="component" value="Unassembled WGS sequence"/>
</dbReference>
<dbReference type="CDD" id="cd10170">
    <property type="entry name" value="ASKHA_NBD_HSP70"/>
    <property type="match status" value="1"/>
</dbReference>
<keyword evidence="2" id="KW-1185">Reference proteome</keyword>
<dbReference type="PANTHER" id="PTHR42749:SF1">
    <property type="entry name" value="CELL SHAPE-DETERMINING PROTEIN MREB"/>
    <property type="match status" value="1"/>
</dbReference>
<protein>
    <submittedName>
        <fullName evidence="1">Uncharacterized protein</fullName>
    </submittedName>
</protein>
<evidence type="ECO:0000313" key="2">
    <source>
        <dbReference type="Proteomes" id="UP001166286"/>
    </source>
</evidence>
<dbReference type="AlphaFoldDB" id="A0AA39QZX6"/>
<accession>A0AA39QZX6</accession>
<dbReference type="EMBL" id="JAFEKC020000014">
    <property type="protein sequence ID" value="KAK0511054.1"/>
    <property type="molecule type" value="Genomic_DNA"/>
</dbReference>
<sequence>MARSRIDLVVGIDFGMTYTGVAFSNTRMPLPKVIQGWPGKPGEIHNKVPSTISYVPTAEFFVTDWGFLCRPAGGRKEWFKPYLDPGRLELIASMGQRQTGSQDLPAFSEARRWFKDYMACLYRHISTTIQSTSGRWGAKRIEFVFSLPCTFNKLSIPRDIRDLVVEAGFEGGGAQHKVEIGLTEPEAAAVYTLKDTAIPYEVGEIVLVCDAGGGTTDLAILEIVGHQNGRLELKELTIVEGQNVGSTSIDIAFVKMVEERLKFVHPKLDEQTAWSMMHSAEYIAWKCNFGKPDSLGLGLFAVTVPRVGTDFNNGRARIKDGKMRFSPMDFRNLFDPEVEKIITLIDRQIDLLEAEYEDKDINYIVLSGGLGSSAYLRTRLQSAFESTESHPSLQILVAEEPQLAVVKGLVIDRIQKLRSGRAVLNSRICRASYAILWEPPYDPKKHKGQEVYKKFDGVVYVKDQLEWMIKGEAIDPGKPRELAVKWDFTADEIRKRSLSIYMSYNDPANLPTYAAHADAQYVCQINNDLSQLAPDSFESRKGLWENGLKVKNGQYYRATCTIKVIVGAADLKFEMWSNGVLYGEEVLTVEWQ</sequence>
<dbReference type="Gene3D" id="3.30.420.40">
    <property type="match status" value="2"/>
</dbReference>
<organism evidence="1 2">
    <name type="scientific">Cladonia borealis</name>
    <dbReference type="NCBI Taxonomy" id="184061"/>
    <lineage>
        <taxon>Eukaryota</taxon>
        <taxon>Fungi</taxon>
        <taxon>Dikarya</taxon>
        <taxon>Ascomycota</taxon>
        <taxon>Pezizomycotina</taxon>
        <taxon>Lecanoromycetes</taxon>
        <taxon>OSLEUM clade</taxon>
        <taxon>Lecanoromycetidae</taxon>
        <taxon>Lecanorales</taxon>
        <taxon>Lecanorineae</taxon>
        <taxon>Cladoniaceae</taxon>
        <taxon>Cladonia</taxon>
    </lineage>
</organism>
<dbReference type="PANTHER" id="PTHR42749">
    <property type="entry name" value="CELL SHAPE-DETERMINING PROTEIN MREB"/>
    <property type="match status" value="1"/>
</dbReference>
<name>A0AA39QZX6_9LECA</name>
<dbReference type="InterPro" id="IPR043129">
    <property type="entry name" value="ATPase_NBD"/>
</dbReference>
<reference evidence="1" key="1">
    <citation type="submission" date="2023-03" db="EMBL/GenBank/DDBJ databases">
        <title>Complete genome of Cladonia borealis.</title>
        <authorList>
            <person name="Park H."/>
        </authorList>
    </citation>
    <scope>NUCLEOTIDE SEQUENCE</scope>
    <source>
        <strain evidence="1">ANT050790</strain>
    </source>
</reference>
<evidence type="ECO:0000313" key="1">
    <source>
        <dbReference type="EMBL" id="KAK0511054.1"/>
    </source>
</evidence>